<evidence type="ECO:0000256" key="4">
    <source>
        <dbReference type="ARBA" id="ARBA00022839"/>
    </source>
</evidence>
<evidence type="ECO:0000256" key="5">
    <source>
        <dbReference type="HAMAP-Rule" id="MF_00378"/>
    </source>
</evidence>
<dbReference type="HAMAP" id="MF_00378">
    <property type="entry name" value="Exonuc_7_L"/>
    <property type="match status" value="1"/>
</dbReference>
<dbReference type="Proteomes" id="UP000031258">
    <property type="component" value="Unassembled WGS sequence"/>
</dbReference>
<dbReference type="GO" id="GO:0008855">
    <property type="term" value="F:exodeoxyribonuclease VII activity"/>
    <property type="evidence" value="ECO:0007669"/>
    <property type="project" value="UniProtKB-UniRule"/>
</dbReference>
<dbReference type="AlphaFoldDB" id="A0A0C1MQJ5"/>
<dbReference type="GO" id="GO:0009318">
    <property type="term" value="C:exodeoxyribonuclease VII complex"/>
    <property type="evidence" value="ECO:0007669"/>
    <property type="project" value="UniProtKB-UniRule"/>
</dbReference>
<comment type="similarity">
    <text evidence="5 6">Belongs to the XseA family.</text>
</comment>
<dbReference type="InterPro" id="IPR003753">
    <property type="entry name" value="Exonuc_VII_L"/>
</dbReference>
<keyword evidence="2 5" id="KW-0540">Nuclease</keyword>
<comment type="function">
    <text evidence="5">Bidirectionally degrades single-stranded DNA into large acid-insoluble oligonucleotides, which are then degraded further into small acid-soluble oligonucleotides.</text>
</comment>
<accession>A0A0C1MQJ5</accession>
<dbReference type="Pfam" id="PF13742">
    <property type="entry name" value="tRNA_anti_2"/>
    <property type="match status" value="1"/>
</dbReference>
<evidence type="ECO:0000313" key="10">
    <source>
        <dbReference type="Proteomes" id="UP000031258"/>
    </source>
</evidence>
<dbReference type="CDD" id="cd04489">
    <property type="entry name" value="ExoVII_LU_OBF"/>
    <property type="match status" value="1"/>
</dbReference>
<evidence type="ECO:0000259" key="8">
    <source>
        <dbReference type="Pfam" id="PF13742"/>
    </source>
</evidence>
<evidence type="ECO:0000256" key="2">
    <source>
        <dbReference type="ARBA" id="ARBA00022722"/>
    </source>
</evidence>
<comment type="subcellular location">
    <subcellularLocation>
        <location evidence="5 6">Cytoplasm</location>
    </subcellularLocation>
</comment>
<protein>
    <recommendedName>
        <fullName evidence="5">Exodeoxyribonuclease 7 large subunit</fullName>
        <ecNumber evidence="5">3.1.11.6</ecNumber>
    </recommendedName>
    <alternativeName>
        <fullName evidence="5">Exodeoxyribonuclease VII large subunit</fullName>
        <shortName evidence="5">Exonuclease VII large subunit</shortName>
    </alternativeName>
</protein>
<sequence length="427" mass="47197">MMMKGSDSNLPEYSVSEVAHAIKVTLEETFSYIRIRGEISGLKVASSGHIYFSLKDNNAVLNAVCWKKLANQLPFQIEDGVEVICTGSISSFPGRSYYQLIVEKVEVAGIGALLAMLEKRKQKLEAEGLFAPNRKKPIPYLPRTIGVITSPTGAVIRDILHRISDRFPVHILLWGVLVQGNEAAEQIAGAINGFNNLPYSIPKPDILIVARGGGSIEDLWAFNEEIVIRATADSKIPIISAVGHETDTTLIDFASDKRAPTPTAAAEIAVPVLSELKYTLETLKRRLDSTLPNLIKHNELKLNNLSTALGFFLSKIISLEGKLENIEFKLSNLMTNLLQRLNSKLQIHGMLLDSFHYQKVLKRGFALIRDNKGKVIKSITQIKLNSVIKIELHDGTQEALALNISGKSHSIKNPSEQNKQQSLFDNN</sequence>
<feature type="domain" description="Exonuclease VII large subunit C-terminal" evidence="7">
    <location>
        <begin position="129"/>
        <end position="346"/>
    </location>
</feature>
<dbReference type="NCBIfam" id="TIGR00237">
    <property type="entry name" value="xseA"/>
    <property type="match status" value="1"/>
</dbReference>
<dbReference type="PATRIC" id="fig|86105.3.peg.1807"/>
<organism evidence="9 10">
    <name type="scientific">Candidatus Jidaibacter acanthamoebae</name>
    <dbReference type="NCBI Taxonomy" id="86105"/>
    <lineage>
        <taxon>Bacteria</taxon>
        <taxon>Pseudomonadati</taxon>
        <taxon>Pseudomonadota</taxon>
        <taxon>Alphaproteobacteria</taxon>
        <taxon>Rickettsiales</taxon>
        <taxon>Candidatus Midichloriaceae</taxon>
        <taxon>Candidatus Jidaibacter</taxon>
    </lineage>
</organism>
<dbReference type="InterPro" id="IPR025824">
    <property type="entry name" value="OB-fold_nuc-bd_dom"/>
</dbReference>
<evidence type="ECO:0000256" key="1">
    <source>
        <dbReference type="ARBA" id="ARBA00022490"/>
    </source>
</evidence>
<dbReference type="PANTHER" id="PTHR30008:SF0">
    <property type="entry name" value="EXODEOXYRIBONUCLEASE 7 LARGE SUBUNIT"/>
    <property type="match status" value="1"/>
</dbReference>
<dbReference type="EMBL" id="JSWE01000206">
    <property type="protein sequence ID" value="KIE04267.1"/>
    <property type="molecule type" value="Genomic_DNA"/>
</dbReference>
<keyword evidence="4 5" id="KW-0269">Exonuclease</keyword>
<comment type="caution">
    <text evidence="9">The sequence shown here is derived from an EMBL/GenBank/DDBJ whole genome shotgun (WGS) entry which is preliminary data.</text>
</comment>
<dbReference type="Pfam" id="PF02601">
    <property type="entry name" value="Exonuc_VII_L"/>
    <property type="match status" value="1"/>
</dbReference>
<dbReference type="EC" id="3.1.11.6" evidence="5"/>
<dbReference type="GO" id="GO:0006308">
    <property type="term" value="P:DNA catabolic process"/>
    <property type="evidence" value="ECO:0007669"/>
    <property type="project" value="UniProtKB-UniRule"/>
</dbReference>
<reference evidence="9 10" key="1">
    <citation type="submission" date="2014-11" db="EMBL/GenBank/DDBJ databases">
        <title>A Rickettsiales Symbiont of Amoebae With Ancient Features.</title>
        <authorList>
            <person name="Schulz F."/>
            <person name="Martijn J."/>
            <person name="Wascher F."/>
            <person name="Kostanjsek R."/>
            <person name="Ettema T.J."/>
            <person name="Horn M."/>
        </authorList>
    </citation>
    <scope>NUCLEOTIDE SEQUENCE [LARGE SCALE GENOMIC DNA]</scope>
    <source>
        <strain evidence="9 10">UWC36</strain>
    </source>
</reference>
<name>A0A0C1MQJ5_9RICK</name>
<evidence type="ECO:0000259" key="7">
    <source>
        <dbReference type="Pfam" id="PF02601"/>
    </source>
</evidence>
<evidence type="ECO:0000256" key="3">
    <source>
        <dbReference type="ARBA" id="ARBA00022801"/>
    </source>
</evidence>
<dbReference type="GO" id="GO:0005737">
    <property type="term" value="C:cytoplasm"/>
    <property type="evidence" value="ECO:0007669"/>
    <property type="project" value="UniProtKB-SubCell"/>
</dbReference>
<evidence type="ECO:0000256" key="6">
    <source>
        <dbReference type="RuleBase" id="RU004355"/>
    </source>
</evidence>
<keyword evidence="10" id="KW-1185">Reference proteome</keyword>
<gene>
    <name evidence="9" type="primary">xseA_2</name>
    <name evidence="5" type="synonym">xseA</name>
    <name evidence="9" type="ORF">NF27_IN00080</name>
</gene>
<dbReference type="STRING" id="86105.NF27_IN00080"/>
<comment type="subunit">
    <text evidence="5">Heterooligomer composed of large and small subunits.</text>
</comment>
<proteinExistence type="inferred from homology"/>
<keyword evidence="1 5" id="KW-0963">Cytoplasm</keyword>
<evidence type="ECO:0000313" key="9">
    <source>
        <dbReference type="EMBL" id="KIE04267.1"/>
    </source>
</evidence>
<feature type="domain" description="OB-fold nucleic acid binding" evidence="8">
    <location>
        <begin position="13"/>
        <end position="106"/>
    </location>
</feature>
<comment type="catalytic activity">
    <reaction evidence="5 6">
        <text>Exonucleolytic cleavage in either 5'- to 3'- or 3'- to 5'-direction to yield nucleoside 5'-phosphates.</text>
        <dbReference type="EC" id="3.1.11.6"/>
    </reaction>
</comment>
<dbReference type="PANTHER" id="PTHR30008">
    <property type="entry name" value="EXODEOXYRIBONUCLEASE 7 LARGE SUBUNIT"/>
    <property type="match status" value="1"/>
</dbReference>
<dbReference type="GO" id="GO:0003676">
    <property type="term" value="F:nucleic acid binding"/>
    <property type="evidence" value="ECO:0007669"/>
    <property type="project" value="InterPro"/>
</dbReference>
<dbReference type="InterPro" id="IPR020579">
    <property type="entry name" value="Exonuc_VII_lsu_C"/>
</dbReference>
<keyword evidence="3 5" id="KW-0378">Hydrolase</keyword>